<reference evidence="3 4" key="1">
    <citation type="submission" date="2017-05" db="EMBL/GenBank/DDBJ databases">
        <title>Genomic insights into alkan degradation activity of Oleiphilus messinensis.</title>
        <authorList>
            <person name="Kozyavkin S.A."/>
            <person name="Slesarev A.I."/>
            <person name="Golyshin P.N."/>
            <person name="Korzhenkov A."/>
            <person name="Golyshina O.N."/>
            <person name="Toshchakov S.V."/>
        </authorList>
    </citation>
    <scope>NUCLEOTIDE SEQUENCE [LARGE SCALE GENOMIC DNA]</scope>
    <source>
        <strain evidence="3 4">ME102</strain>
    </source>
</reference>
<dbReference type="AlphaFoldDB" id="A0A1Y0IEV1"/>
<name>A0A1Y0IEV1_9GAMM</name>
<evidence type="ECO:0000313" key="3">
    <source>
        <dbReference type="EMBL" id="ARU58005.1"/>
    </source>
</evidence>
<comment type="similarity">
    <text evidence="1">Belongs to the RelE toxin family.</text>
</comment>
<dbReference type="OrthoDB" id="9798046at2"/>
<evidence type="ECO:0000313" key="4">
    <source>
        <dbReference type="Proteomes" id="UP000196027"/>
    </source>
</evidence>
<proteinExistence type="inferred from homology"/>
<dbReference type="Proteomes" id="UP000196027">
    <property type="component" value="Chromosome"/>
</dbReference>
<dbReference type="PANTHER" id="PTHR33755">
    <property type="entry name" value="TOXIN PARE1-RELATED"/>
    <property type="match status" value="1"/>
</dbReference>
<sequence>MAQIKWTDPALTDLNEIAEYIALDKPSAAKKLVQDVFKEIKRLKQFPESGRLPDELIGSNYREVIVGPCRIFYRAERNKVYILYVMRSERALRRFILNDRDGEIS</sequence>
<keyword evidence="4" id="KW-1185">Reference proteome</keyword>
<dbReference type="InterPro" id="IPR035093">
    <property type="entry name" value="RelE/ParE_toxin_dom_sf"/>
</dbReference>
<evidence type="ECO:0000256" key="1">
    <source>
        <dbReference type="ARBA" id="ARBA00006226"/>
    </source>
</evidence>
<accession>A0A1Y0IEV1</accession>
<dbReference type="InterPro" id="IPR007712">
    <property type="entry name" value="RelE/ParE_toxin"/>
</dbReference>
<dbReference type="SUPFAM" id="SSF143011">
    <property type="entry name" value="RelE-like"/>
    <property type="match status" value="1"/>
</dbReference>
<gene>
    <name evidence="3" type="ORF">OLMES_3986</name>
</gene>
<keyword evidence="2" id="KW-1277">Toxin-antitoxin system</keyword>
<dbReference type="InterPro" id="IPR051803">
    <property type="entry name" value="TA_system_RelE-like_toxin"/>
</dbReference>
<dbReference type="KEGG" id="ome:OLMES_3986"/>
<organism evidence="3 4">
    <name type="scientific">Oleiphilus messinensis</name>
    <dbReference type="NCBI Taxonomy" id="141451"/>
    <lineage>
        <taxon>Bacteria</taxon>
        <taxon>Pseudomonadati</taxon>
        <taxon>Pseudomonadota</taxon>
        <taxon>Gammaproteobacteria</taxon>
        <taxon>Oceanospirillales</taxon>
        <taxon>Oleiphilaceae</taxon>
        <taxon>Oleiphilus</taxon>
    </lineage>
</organism>
<protein>
    <submittedName>
        <fullName evidence="3">RelE/StbE family toxin</fullName>
    </submittedName>
</protein>
<dbReference type="RefSeq" id="WP_087462832.1">
    <property type="nucleotide sequence ID" value="NZ_CP021425.1"/>
</dbReference>
<dbReference type="Gene3D" id="3.30.2310.20">
    <property type="entry name" value="RelE-like"/>
    <property type="match status" value="1"/>
</dbReference>
<evidence type="ECO:0000256" key="2">
    <source>
        <dbReference type="ARBA" id="ARBA00022649"/>
    </source>
</evidence>
<dbReference type="EMBL" id="CP021425">
    <property type="protein sequence ID" value="ARU58005.1"/>
    <property type="molecule type" value="Genomic_DNA"/>
</dbReference>
<dbReference type="PANTHER" id="PTHR33755:SF5">
    <property type="entry name" value="TYPE II TOXIN-ANTITOXIN SYSTEM RELE_PARE FAMILY TOXIN"/>
    <property type="match status" value="1"/>
</dbReference>
<dbReference type="Pfam" id="PF05016">
    <property type="entry name" value="ParE_toxin"/>
    <property type="match status" value="1"/>
</dbReference>